<reference evidence="2" key="1">
    <citation type="journal article" date="2022" name="Mol. Ecol. Resour.">
        <title>The genomes of chicory, endive, great burdock and yacon provide insights into Asteraceae palaeo-polyploidization history and plant inulin production.</title>
        <authorList>
            <person name="Fan W."/>
            <person name="Wang S."/>
            <person name="Wang H."/>
            <person name="Wang A."/>
            <person name="Jiang F."/>
            <person name="Liu H."/>
            <person name="Zhao H."/>
            <person name="Xu D."/>
            <person name="Zhang Y."/>
        </authorList>
    </citation>
    <scope>NUCLEOTIDE SEQUENCE [LARGE SCALE GENOMIC DNA]</scope>
    <source>
        <strain evidence="2">cv. Yunnan</strain>
    </source>
</reference>
<dbReference type="Proteomes" id="UP001056120">
    <property type="component" value="Linkage Group LG11"/>
</dbReference>
<dbReference type="EMBL" id="CM042028">
    <property type="protein sequence ID" value="KAI3798676.1"/>
    <property type="molecule type" value="Genomic_DNA"/>
</dbReference>
<evidence type="ECO:0000313" key="2">
    <source>
        <dbReference type="Proteomes" id="UP001056120"/>
    </source>
</evidence>
<protein>
    <submittedName>
        <fullName evidence="1">Uncharacterized protein</fullName>
    </submittedName>
</protein>
<name>A0ACB9HTQ2_9ASTR</name>
<gene>
    <name evidence="1" type="ORF">L1987_33954</name>
</gene>
<keyword evidence="2" id="KW-1185">Reference proteome</keyword>
<organism evidence="1 2">
    <name type="scientific">Smallanthus sonchifolius</name>
    <dbReference type="NCBI Taxonomy" id="185202"/>
    <lineage>
        <taxon>Eukaryota</taxon>
        <taxon>Viridiplantae</taxon>
        <taxon>Streptophyta</taxon>
        <taxon>Embryophyta</taxon>
        <taxon>Tracheophyta</taxon>
        <taxon>Spermatophyta</taxon>
        <taxon>Magnoliopsida</taxon>
        <taxon>eudicotyledons</taxon>
        <taxon>Gunneridae</taxon>
        <taxon>Pentapetalae</taxon>
        <taxon>asterids</taxon>
        <taxon>campanulids</taxon>
        <taxon>Asterales</taxon>
        <taxon>Asteraceae</taxon>
        <taxon>Asteroideae</taxon>
        <taxon>Heliantheae alliance</taxon>
        <taxon>Millerieae</taxon>
        <taxon>Smallanthus</taxon>
    </lineage>
</organism>
<evidence type="ECO:0000313" key="1">
    <source>
        <dbReference type="EMBL" id="KAI3798676.1"/>
    </source>
</evidence>
<proteinExistence type="predicted"/>
<comment type="caution">
    <text evidence="1">The sequence shown here is derived from an EMBL/GenBank/DDBJ whole genome shotgun (WGS) entry which is preliminary data.</text>
</comment>
<reference evidence="1 2" key="2">
    <citation type="journal article" date="2022" name="Mol. Ecol. Resour.">
        <title>The genomes of chicory, endive, great burdock and yacon provide insights into Asteraceae paleo-polyploidization history and plant inulin production.</title>
        <authorList>
            <person name="Fan W."/>
            <person name="Wang S."/>
            <person name="Wang H."/>
            <person name="Wang A."/>
            <person name="Jiang F."/>
            <person name="Liu H."/>
            <person name="Zhao H."/>
            <person name="Xu D."/>
            <person name="Zhang Y."/>
        </authorList>
    </citation>
    <scope>NUCLEOTIDE SEQUENCE [LARGE SCALE GENOMIC DNA]</scope>
    <source>
        <strain evidence="2">cv. Yunnan</strain>
        <tissue evidence="1">Leaves</tissue>
    </source>
</reference>
<sequence>MATAIVNKLSITIWPPPQSVQINEGLGITFAKNSVTIVNLPPPSGRDSSFDCAIVNNSKSLTKPWHKWRLCDAKDNQEIGFLLIKDGDQDMAIKRGGSSVGVHRNKGGGGSRFPVLSLVLILVLSPMPEERMIFMEWGWSLEWWHGRRIGDLQVLAEEGEGKYKRWCRSGTHEL</sequence>
<accession>A0ACB9HTQ2</accession>